<accession>A0AA35Z3S9</accession>
<keyword evidence="4" id="KW-1185">Reference proteome</keyword>
<evidence type="ECO:0000313" key="3">
    <source>
        <dbReference type="EMBL" id="CAI9285271.1"/>
    </source>
</evidence>
<evidence type="ECO:0000256" key="1">
    <source>
        <dbReference type="PROSITE-ProRule" id="PRU00076"/>
    </source>
</evidence>
<evidence type="ECO:0000259" key="2">
    <source>
        <dbReference type="PROSITE" id="PS50026"/>
    </source>
</evidence>
<name>A0AA35Z3S9_LACSI</name>
<proteinExistence type="predicted"/>
<feature type="domain" description="EGF-like" evidence="2">
    <location>
        <begin position="51"/>
        <end position="87"/>
    </location>
</feature>
<dbReference type="CDD" id="cd00054">
    <property type="entry name" value="EGF_CA"/>
    <property type="match status" value="1"/>
</dbReference>
<sequence>MNIRSFNPCGFAFLAEENHFGFGGARDLSGASKLSLDSHVHILVDWVIGRGKRSCSQATECKANSFCMDDEDLGGYRCSCNKGYQGNPYLHNAAKISTSARQIAPMLVMEVALIVPPGNYIGTCLQGYEGEVKEKYGCRPVAKISKLPVVVFSVGILHTSIIIN</sequence>
<dbReference type="InterPro" id="IPR000742">
    <property type="entry name" value="EGF"/>
</dbReference>
<dbReference type="PANTHER" id="PTHR33491">
    <property type="entry name" value="OSJNBA0016N04.9 PROTEIN"/>
    <property type="match status" value="1"/>
</dbReference>
<evidence type="ECO:0000313" key="4">
    <source>
        <dbReference type="Proteomes" id="UP001177003"/>
    </source>
</evidence>
<reference evidence="3" key="1">
    <citation type="submission" date="2023-04" db="EMBL/GenBank/DDBJ databases">
        <authorList>
            <person name="Vijverberg K."/>
            <person name="Xiong W."/>
            <person name="Schranz E."/>
        </authorList>
    </citation>
    <scope>NUCLEOTIDE SEQUENCE</scope>
</reference>
<organism evidence="3 4">
    <name type="scientific">Lactuca saligna</name>
    <name type="common">Willowleaf lettuce</name>
    <dbReference type="NCBI Taxonomy" id="75948"/>
    <lineage>
        <taxon>Eukaryota</taxon>
        <taxon>Viridiplantae</taxon>
        <taxon>Streptophyta</taxon>
        <taxon>Embryophyta</taxon>
        <taxon>Tracheophyta</taxon>
        <taxon>Spermatophyta</taxon>
        <taxon>Magnoliopsida</taxon>
        <taxon>eudicotyledons</taxon>
        <taxon>Gunneridae</taxon>
        <taxon>Pentapetalae</taxon>
        <taxon>asterids</taxon>
        <taxon>campanulids</taxon>
        <taxon>Asterales</taxon>
        <taxon>Asteraceae</taxon>
        <taxon>Cichorioideae</taxon>
        <taxon>Cichorieae</taxon>
        <taxon>Lactucinae</taxon>
        <taxon>Lactuca</taxon>
    </lineage>
</organism>
<feature type="disulfide bond" evidence="1">
    <location>
        <begin position="61"/>
        <end position="78"/>
    </location>
</feature>
<dbReference type="PROSITE" id="PS50026">
    <property type="entry name" value="EGF_3"/>
    <property type="match status" value="1"/>
</dbReference>
<dbReference type="Proteomes" id="UP001177003">
    <property type="component" value="Chromosome 5"/>
</dbReference>
<dbReference type="AlphaFoldDB" id="A0AA35Z3S9"/>
<comment type="caution">
    <text evidence="1">Lacks conserved residue(s) required for the propagation of feature annotation.</text>
</comment>
<dbReference type="Gene3D" id="2.90.20.10">
    <property type="entry name" value="Plasmodium vivax P25 domain"/>
    <property type="match status" value="1"/>
</dbReference>
<dbReference type="EMBL" id="OX465081">
    <property type="protein sequence ID" value="CAI9285271.1"/>
    <property type="molecule type" value="Genomic_DNA"/>
</dbReference>
<protein>
    <recommendedName>
        <fullName evidence="2">EGF-like domain-containing protein</fullName>
    </recommendedName>
</protein>
<gene>
    <name evidence="3" type="ORF">LSALG_LOCUS24748</name>
</gene>
<keyword evidence="1" id="KW-0245">EGF-like domain</keyword>
<keyword evidence="1" id="KW-1015">Disulfide bond</keyword>